<comment type="caution">
    <text evidence="2">The sequence shown here is derived from an EMBL/GenBank/DDBJ whole genome shotgun (WGS) entry which is preliminary data.</text>
</comment>
<keyword evidence="2" id="KW-0378">Hydrolase</keyword>
<proteinExistence type="predicted"/>
<evidence type="ECO:0000313" key="3">
    <source>
        <dbReference type="Proteomes" id="UP000034350"/>
    </source>
</evidence>
<evidence type="ECO:0000259" key="1">
    <source>
        <dbReference type="PROSITE" id="PS50878"/>
    </source>
</evidence>
<name>A0A0F9YLB1_9MICR</name>
<dbReference type="EMBL" id="JPQZ01000376">
    <property type="protein sequence ID" value="KKO73622.1"/>
    <property type="molecule type" value="Genomic_DNA"/>
</dbReference>
<feature type="domain" description="Reverse transcriptase" evidence="1">
    <location>
        <begin position="314"/>
        <end position="475"/>
    </location>
</feature>
<dbReference type="Proteomes" id="UP000034350">
    <property type="component" value="Unassembled WGS sequence"/>
</dbReference>
<dbReference type="Pfam" id="PF00078">
    <property type="entry name" value="RVT_1"/>
    <property type="match status" value="1"/>
</dbReference>
<dbReference type="PROSITE" id="PS50878">
    <property type="entry name" value="RT_POL"/>
    <property type="match status" value="1"/>
</dbReference>
<gene>
    <name evidence="2" type="ORF">AAJ76_3760003</name>
</gene>
<keyword evidence="2" id="KW-0255">Endonuclease</keyword>
<dbReference type="InterPro" id="IPR000477">
    <property type="entry name" value="RT_dom"/>
</dbReference>
<feature type="non-terminal residue" evidence="2">
    <location>
        <position position="475"/>
    </location>
</feature>
<feature type="non-terminal residue" evidence="2">
    <location>
        <position position="1"/>
    </location>
</feature>
<dbReference type="GeneID" id="36320322"/>
<keyword evidence="2" id="KW-0540">Nuclease</keyword>
<dbReference type="AlphaFoldDB" id="A0A0F9YLB1"/>
<keyword evidence="3" id="KW-1185">Reference proteome</keyword>
<protein>
    <submittedName>
        <fullName evidence="2">Endonuclease-reverse transcriptase</fullName>
    </submittedName>
</protein>
<dbReference type="PANTHER" id="PTHR19446">
    <property type="entry name" value="REVERSE TRANSCRIPTASES"/>
    <property type="match status" value="1"/>
</dbReference>
<organism evidence="2 3">
    <name type="scientific">Vairimorpha ceranae</name>
    <dbReference type="NCBI Taxonomy" id="40302"/>
    <lineage>
        <taxon>Eukaryota</taxon>
        <taxon>Fungi</taxon>
        <taxon>Fungi incertae sedis</taxon>
        <taxon>Microsporidia</taxon>
        <taxon>Nosematidae</taxon>
        <taxon>Vairimorpha</taxon>
    </lineage>
</organism>
<keyword evidence="2" id="KW-0808">Transferase</keyword>
<sequence length="475" mass="54517">VGGGLNPLLNYNRMSGTRILSNGKVSGRRIDTIFRVLKQDSEKIKISRRWAVSDHLLLKRTITLPSPVVESSFAYNRKKLEDPNVEVRLSRLLNEASFTIEELPKVLKEVCISAKVYEKVKAFKGLPIRWRHINVFKRFRHATKHVLRNWNDVTVSRYRSLKKKVQETRVKVRRERAKLWAFRGVNLYKSNRSRDFWKWLKGVSNTSVRLDNVCLKDVAGIAHTEQEKKLEIANDFYATLAGTNIDNRSIYTKSIESNPPEDITMEELLRATNNCGNNKAAGPDEIPTELYKVLLKPSSVEKELPPFLVDEFNRILSGASPPNSWSAADMVCLHKKGDVSDLNNYRGIALINTISKIYLKIVNDRLTQFVEEKSILSPYQAGFRAGEECMNQIATLLEVVKRREFRGLKTLMCFIDFEKAYDNVSHELLFSKLEKYSVPGYLINTLKDIYGNTKMRIRIGGDTSSGYSYRKGVRQ</sequence>
<accession>A0A0F9YLB1</accession>
<dbReference type="OrthoDB" id="416454at2759"/>
<dbReference type="VEuPathDB" id="MicrosporidiaDB:NCER_102544"/>
<dbReference type="CDD" id="cd01650">
    <property type="entry name" value="RT_nLTR_like"/>
    <property type="match status" value="1"/>
</dbReference>
<reference evidence="2 3" key="1">
    <citation type="journal article" date="2015" name="Environ. Microbiol.">
        <title>Genome analyses suggest the presence of polyploidy and recent human-driven expansions in eight global populations of the honeybee pathogen Nosema ceranae.</title>
        <authorList>
            <person name="Pelin A."/>
            <person name="Selman M."/>
            <person name="Aris-Brosou S."/>
            <person name="Farinelli L."/>
            <person name="Corradi N."/>
        </authorList>
    </citation>
    <scope>NUCLEOTIDE SEQUENCE [LARGE SCALE GENOMIC DNA]</scope>
    <source>
        <strain evidence="2 3">PA08 1199</strain>
    </source>
</reference>
<dbReference type="VEuPathDB" id="MicrosporidiaDB:AAJ76_3760003"/>
<keyword evidence="2" id="KW-0695">RNA-directed DNA polymerase</keyword>
<dbReference type="VEuPathDB" id="MicrosporidiaDB:NCER_102600"/>
<dbReference type="RefSeq" id="XP_024329364.1">
    <property type="nucleotide sequence ID" value="XM_024475381.1"/>
</dbReference>
<dbReference type="GO" id="GO:0003964">
    <property type="term" value="F:RNA-directed DNA polymerase activity"/>
    <property type="evidence" value="ECO:0007669"/>
    <property type="project" value="UniProtKB-KW"/>
</dbReference>
<evidence type="ECO:0000313" key="2">
    <source>
        <dbReference type="EMBL" id="KKO73622.1"/>
    </source>
</evidence>
<dbReference type="GO" id="GO:0004519">
    <property type="term" value="F:endonuclease activity"/>
    <property type="evidence" value="ECO:0007669"/>
    <property type="project" value="UniProtKB-KW"/>
</dbReference>
<keyword evidence="2" id="KW-0548">Nucleotidyltransferase</keyword>